<dbReference type="Pfam" id="PF01697">
    <property type="entry name" value="Glyco_transf_92"/>
    <property type="match status" value="1"/>
</dbReference>
<dbReference type="InterPro" id="IPR008166">
    <property type="entry name" value="Glyco_transf_92"/>
</dbReference>
<dbReference type="AlphaFoldDB" id="A0AAD4ME16"/>
<protein>
    <recommendedName>
        <fullName evidence="8">Glycosyltransferase family 92 protein</fullName>
        <ecNumber evidence="8">2.4.1.-</ecNumber>
    </recommendedName>
</protein>
<evidence type="ECO:0000256" key="2">
    <source>
        <dbReference type="ARBA" id="ARBA00007647"/>
    </source>
</evidence>
<dbReference type="GO" id="GO:0016020">
    <property type="term" value="C:membrane"/>
    <property type="evidence" value="ECO:0007669"/>
    <property type="project" value="UniProtKB-SubCell"/>
</dbReference>
<keyword evidence="5" id="KW-0812">Transmembrane</keyword>
<keyword evidence="6" id="KW-1133">Transmembrane helix</keyword>
<dbReference type="PANTHER" id="PTHR21645:SF22">
    <property type="entry name" value="GLYCOSYLTRANSFERASE FAMILY 92 PROTEIN"/>
    <property type="match status" value="1"/>
</dbReference>
<organism evidence="9 10">
    <name type="scientific">Ditylenchus destructor</name>
    <dbReference type="NCBI Taxonomy" id="166010"/>
    <lineage>
        <taxon>Eukaryota</taxon>
        <taxon>Metazoa</taxon>
        <taxon>Ecdysozoa</taxon>
        <taxon>Nematoda</taxon>
        <taxon>Chromadorea</taxon>
        <taxon>Rhabditida</taxon>
        <taxon>Tylenchina</taxon>
        <taxon>Tylenchomorpha</taxon>
        <taxon>Sphaerularioidea</taxon>
        <taxon>Anguinidae</taxon>
        <taxon>Anguininae</taxon>
        <taxon>Ditylenchus</taxon>
    </lineage>
</organism>
<evidence type="ECO:0000256" key="8">
    <source>
        <dbReference type="RuleBase" id="RU366017"/>
    </source>
</evidence>
<gene>
    <name evidence="9" type="ORF">DdX_22052</name>
</gene>
<name>A0AAD4ME16_9BILA</name>
<evidence type="ECO:0000256" key="6">
    <source>
        <dbReference type="ARBA" id="ARBA00022989"/>
    </source>
</evidence>
<comment type="caution">
    <text evidence="9">The sequence shown here is derived from an EMBL/GenBank/DDBJ whole genome shotgun (WGS) entry which is preliminary data.</text>
</comment>
<evidence type="ECO:0000313" key="9">
    <source>
        <dbReference type="EMBL" id="KAI1691173.1"/>
    </source>
</evidence>
<dbReference type="GO" id="GO:0016757">
    <property type="term" value="F:glycosyltransferase activity"/>
    <property type="evidence" value="ECO:0007669"/>
    <property type="project" value="UniProtKB-UniRule"/>
</dbReference>
<keyword evidence="4 8" id="KW-0808">Transferase</keyword>
<evidence type="ECO:0000256" key="4">
    <source>
        <dbReference type="ARBA" id="ARBA00022679"/>
    </source>
</evidence>
<dbReference type="PANTHER" id="PTHR21645">
    <property type="entry name" value="GLYCOSYLTRANSFERASE FAMILY 92 PROTEIN"/>
    <property type="match status" value="1"/>
</dbReference>
<dbReference type="EMBL" id="JAKKPZ010000986">
    <property type="protein sequence ID" value="KAI1691173.1"/>
    <property type="molecule type" value="Genomic_DNA"/>
</dbReference>
<evidence type="ECO:0000256" key="1">
    <source>
        <dbReference type="ARBA" id="ARBA00004167"/>
    </source>
</evidence>
<evidence type="ECO:0000256" key="7">
    <source>
        <dbReference type="ARBA" id="ARBA00023136"/>
    </source>
</evidence>
<keyword evidence="3 8" id="KW-0328">Glycosyltransferase</keyword>
<proteinExistence type="inferred from homology"/>
<keyword evidence="7" id="KW-0472">Membrane</keyword>
<evidence type="ECO:0000256" key="3">
    <source>
        <dbReference type="ARBA" id="ARBA00022676"/>
    </source>
</evidence>
<keyword evidence="10" id="KW-1185">Reference proteome</keyword>
<accession>A0AAD4ME16</accession>
<dbReference type="EC" id="2.4.1.-" evidence="8"/>
<evidence type="ECO:0000313" key="10">
    <source>
        <dbReference type="Proteomes" id="UP001201812"/>
    </source>
</evidence>
<sequence>MEWSSGVCYAPLYFTEHWQLILAGLHIYRHFGVGLQIFYIQSVGEGIWELLQAYKEEGVLEFEPWTLSKLDEESIVEIGLDPRLEFEWRNQPAAYTDCILKYKEIAQFLIMADLDDIWFPHMANTFMDEFRLLSKQFPTAAAFYYNRHDVEYHTCNY</sequence>
<dbReference type="Proteomes" id="UP001201812">
    <property type="component" value="Unassembled WGS sequence"/>
</dbReference>
<comment type="subcellular location">
    <subcellularLocation>
        <location evidence="1">Membrane</location>
        <topology evidence="1">Single-pass membrane protein</topology>
    </subcellularLocation>
</comment>
<comment type="similarity">
    <text evidence="2 8">Belongs to the glycosyltransferase 92 family.</text>
</comment>
<dbReference type="InterPro" id="IPR052012">
    <property type="entry name" value="GTase_92"/>
</dbReference>
<evidence type="ECO:0000256" key="5">
    <source>
        <dbReference type="ARBA" id="ARBA00022692"/>
    </source>
</evidence>
<reference evidence="9" key="1">
    <citation type="submission" date="2022-01" db="EMBL/GenBank/DDBJ databases">
        <title>Genome Sequence Resource for Two Populations of Ditylenchus destructor, the Migratory Endoparasitic Phytonematode.</title>
        <authorList>
            <person name="Zhang H."/>
            <person name="Lin R."/>
            <person name="Xie B."/>
        </authorList>
    </citation>
    <scope>NUCLEOTIDE SEQUENCE</scope>
    <source>
        <strain evidence="9">BazhouSP</strain>
    </source>
</reference>